<dbReference type="SUPFAM" id="SSF46626">
    <property type="entry name" value="Cytochrome c"/>
    <property type="match status" value="1"/>
</dbReference>
<name>A0ABW0SAD6_9RHOB</name>
<sequence length="156" mass="16059">MRRPRFATPLSAVALAAAVAGAQARAEEGAPPERTAAANYILRCAGCHGLSGEGTVVGGVPTFLGSVSALAADDRGRTYMANVPGVLSASLGDAEIAAVFNYVLERWGDGGPVPPFTAGEVAARQAEAVGDIVAFRRDLAERLRHAGVTLADYPWP</sequence>
<dbReference type="Gene3D" id="1.10.760.10">
    <property type="entry name" value="Cytochrome c-like domain"/>
    <property type="match status" value="1"/>
</dbReference>
<reference evidence="8" key="1">
    <citation type="journal article" date="2019" name="Int. J. Syst. Evol. Microbiol.">
        <title>The Global Catalogue of Microorganisms (GCM) 10K type strain sequencing project: providing services to taxonomists for standard genome sequencing and annotation.</title>
        <authorList>
            <consortium name="The Broad Institute Genomics Platform"/>
            <consortium name="The Broad Institute Genome Sequencing Center for Infectious Disease"/>
            <person name="Wu L."/>
            <person name="Ma J."/>
        </authorList>
    </citation>
    <scope>NUCLEOTIDE SEQUENCE [LARGE SCALE GENOMIC DNA]</scope>
    <source>
        <strain evidence="8">KACC 11588</strain>
    </source>
</reference>
<keyword evidence="8" id="KW-1185">Reference proteome</keyword>
<feature type="domain" description="Cytochrome c" evidence="6">
    <location>
        <begin position="16"/>
        <end position="107"/>
    </location>
</feature>
<evidence type="ECO:0000256" key="2">
    <source>
        <dbReference type="ARBA" id="ARBA00022723"/>
    </source>
</evidence>
<dbReference type="InterPro" id="IPR036909">
    <property type="entry name" value="Cyt_c-like_dom_sf"/>
</dbReference>
<evidence type="ECO:0000259" key="6">
    <source>
        <dbReference type="PROSITE" id="PS51007"/>
    </source>
</evidence>
<keyword evidence="5" id="KW-0732">Signal</keyword>
<dbReference type="RefSeq" id="WP_209838664.1">
    <property type="nucleotide sequence ID" value="NZ_JAGGJP010000003.1"/>
</dbReference>
<keyword evidence="1 4" id="KW-0349">Heme</keyword>
<comment type="caution">
    <text evidence="7">The sequence shown here is derived from an EMBL/GenBank/DDBJ whole genome shotgun (WGS) entry which is preliminary data.</text>
</comment>
<dbReference type="EMBL" id="JBHSNA010000003">
    <property type="protein sequence ID" value="MFC5565869.1"/>
    <property type="molecule type" value="Genomic_DNA"/>
</dbReference>
<dbReference type="Proteomes" id="UP001596056">
    <property type="component" value="Unassembled WGS sequence"/>
</dbReference>
<evidence type="ECO:0000313" key="8">
    <source>
        <dbReference type="Proteomes" id="UP001596056"/>
    </source>
</evidence>
<keyword evidence="3 4" id="KW-0408">Iron</keyword>
<feature type="chain" id="PRO_5047461317" evidence="5">
    <location>
        <begin position="27"/>
        <end position="156"/>
    </location>
</feature>
<evidence type="ECO:0000256" key="4">
    <source>
        <dbReference type="PROSITE-ProRule" id="PRU00433"/>
    </source>
</evidence>
<evidence type="ECO:0000256" key="1">
    <source>
        <dbReference type="ARBA" id="ARBA00022617"/>
    </source>
</evidence>
<accession>A0ABW0SAD6</accession>
<evidence type="ECO:0000313" key="7">
    <source>
        <dbReference type="EMBL" id="MFC5565869.1"/>
    </source>
</evidence>
<organism evidence="7 8">
    <name type="scientific">Rubellimicrobium aerolatum</name>
    <dbReference type="NCBI Taxonomy" id="490979"/>
    <lineage>
        <taxon>Bacteria</taxon>
        <taxon>Pseudomonadati</taxon>
        <taxon>Pseudomonadota</taxon>
        <taxon>Alphaproteobacteria</taxon>
        <taxon>Rhodobacterales</taxon>
        <taxon>Roseobacteraceae</taxon>
        <taxon>Rubellimicrobium</taxon>
    </lineage>
</organism>
<gene>
    <name evidence="7" type="ORF">ACFPOC_05470</name>
</gene>
<evidence type="ECO:0000256" key="3">
    <source>
        <dbReference type="ARBA" id="ARBA00023004"/>
    </source>
</evidence>
<evidence type="ECO:0000256" key="5">
    <source>
        <dbReference type="SAM" id="SignalP"/>
    </source>
</evidence>
<dbReference type="PROSITE" id="PS51007">
    <property type="entry name" value="CYTC"/>
    <property type="match status" value="1"/>
</dbReference>
<keyword evidence="2 4" id="KW-0479">Metal-binding</keyword>
<feature type="signal peptide" evidence="5">
    <location>
        <begin position="1"/>
        <end position="26"/>
    </location>
</feature>
<dbReference type="InterPro" id="IPR009056">
    <property type="entry name" value="Cyt_c-like_dom"/>
</dbReference>
<proteinExistence type="predicted"/>
<protein>
    <submittedName>
        <fullName evidence="7">C-type cytochrome</fullName>
    </submittedName>
</protein>